<dbReference type="Gene3D" id="1.10.10.60">
    <property type="entry name" value="Homeodomain-like"/>
    <property type="match status" value="1"/>
</dbReference>
<keyword evidence="2" id="KW-0238">DNA-binding</keyword>
<protein>
    <recommendedName>
        <fullName evidence="4">HTH araC/xylS-type domain-containing protein</fullName>
    </recommendedName>
</protein>
<reference evidence="5" key="1">
    <citation type="submission" date="2018-05" db="EMBL/GenBank/DDBJ databases">
        <authorList>
            <person name="Lanie J.A."/>
            <person name="Ng W.-L."/>
            <person name="Kazmierczak K.M."/>
            <person name="Andrzejewski T.M."/>
            <person name="Davidsen T.M."/>
            <person name="Wayne K.J."/>
            <person name="Tettelin H."/>
            <person name="Glass J.I."/>
            <person name="Rusch D."/>
            <person name="Podicherti R."/>
            <person name="Tsui H.-C.T."/>
            <person name="Winkler M.E."/>
        </authorList>
    </citation>
    <scope>NUCLEOTIDE SEQUENCE</scope>
</reference>
<accession>A0A382LX48</accession>
<dbReference type="Pfam" id="PF14525">
    <property type="entry name" value="AraC_binding_2"/>
    <property type="match status" value="1"/>
</dbReference>
<evidence type="ECO:0000259" key="4">
    <source>
        <dbReference type="PROSITE" id="PS01124"/>
    </source>
</evidence>
<gene>
    <name evidence="5" type="ORF">METZ01_LOCUS294173</name>
</gene>
<dbReference type="PROSITE" id="PS01124">
    <property type="entry name" value="HTH_ARAC_FAMILY_2"/>
    <property type="match status" value="1"/>
</dbReference>
<evidence type="ECO:0000256" key="1">
    <source>
        <dbReference type="ARBA" id="ARBA00023015"/>
    </source>
</evidence>
<evidence type="ECO:0000256" key="2">
    <source>
        <dbReference type="ARBA" id="ARBA00023125"/>
    </source>
</evidence>
<dbReference type="InterPro" id="IPR035418">
    <property type="entry name" value="AraC-bd_2"/>
</dbReference>
<proteinExistence type="predicted"/>
<keyword evidence="1" id="KW-0805">Transcription regulation</keyword>
<keyword evidence="3" id="KW-0804">Transcription</keyword>
<dbReference type="AlphaFoldDB" id="A0A382LX48"/>
<evidence type="ECO:0000256" key="3">
    <source>
        <dbReference type="ARBA" id="ARBA00023163"/>
    </source>
</evidence>
<dbReference type="PANTHER" id="PTHR46796">
    <property type="entry name" value="HTH-TYPE TRANSCRIPTIONAL ACTIVATOR RHAS-RELATED"/>
    <property type="match status" value="1"/>
</dbReference>
<dbReference type="SUPFAM" id="SSF46689">
    <property type="entry name" value="Homeodomain-like"/>
    <property type="match status" value="2"/>
</dbReference>
<dbReference type="InterPro" id="IPR050204">
    <property type="entry name" value="AraC_XylS_family_regulators"/>
</dbReference>
<dbReference type="EMBL" id="UINC01089872">
    <property type="protein sequence ID" value="SVC41319.1"/>
    <property type="molecule type" value="Genomic_DNA"/>
</dbReference>
<dbReference type="PANTHER" id="PTHR46796:SF12">
    <property type="entry name" value="HTH-TYPE DNA-BINDING TRANSCRIPTIONAL ACTIVATOR EUTR"/>
    <property type="match status" value="1"/>
</dbReference>
<dbReference type="GO" id="GO:0003700">
    <property type="term" value="F:DNA-binding transcription factor activity"/>
    <property type="evidence" value="ECO:0007669"/>
    <property type="project" value="InterPro"/>
</dbReference>
<dbReference type="InterPro" id="IPR009057">
    <property type="entry name" value="Homeodomain-like_sf"/>
</dbReference>
<dbReference type="InterPro" id="IPR018060">
    <property type="entry name" value="HTH_AraC"/>
</dbReference>
<evidence type="ECO:0000313" key="5">
    <source>
        <dbReference type="EMBL" id="SVC41319.1"/>
    </source>
</evidence>
<dbReference type="GO" id="GO:0043565">
    <property type="term" value="F:sequence-specific DNA binding"/>
    <property type="evidence" value="ECO:0007669"/>
    <property type="project" value="InterPro"/>
</dbReference>
<sequence>MAQLYPLQQYTVFNTCDLDEARDEVAKIFRPHRLEMIGKGKMDARQHHVPLGDISLNYIQYGAKVGIHPGCLDSFYLITLPINGSASIRNGTFEYDLSPNRAAILNASTPLDMFWEENCRQLVVQIDRRALEREMEVRLERPPVKPIEFGEGFKLKSNNGKRLQALVNYMYFEAEQGRLSGKSDETILCGLKASLFDILLDGGHHNYSDILLKPKGTIAPKQVKLAEQYIHANAENPISINELSRICGTTPRSLQLSFKKFRDTTPMAYYWRVRMQRARLDLLAAENDLTIAKVATKWGFNHLGRFSVEYKNSFGESPKQTLHYSH</sequence>
<organism evidence="5">
    <name type="scientific">marine metagenome</name>
    <dbReference type="NCBI Taxonomy" id="408172"/>
    <lineage>
        <taxon>unclassified sequences</taxon>
        <taxon>metagenomes</taxon>
        <taxon>ecological metagenomes</taxon>
    </lineage>
</organism>
<feature type="domain" description="HTH araC/xylS-type" evidence="4">
    <location>
        <begin position="224"/>
        <end position="324"/>
    </location>
</feature>
<dbReference type="Pfam" id="PF12833">
    <property type="entry name" value="HTH_18"/>
    <property type="match status" value="1"/>
</dbReference>
<dbReference type="SMART" id="SM00342">
    <property type="entry name" value="HTH_ARAC"/>
    <property type="match status" value="1"/>
</dbReference>
<name>A0A382LX48_9ZZZZ</name>
<dbReference type="InterPro" id="IPR018062">
    <property type="entry name" value="HTH_AraC-typ_CS"/>
</dbReference>
<dbReference type="PROSITE" id="PS00041">
    <property type="entry name" value="HTH_ARAC_FAMILY_1"/>
    <property type="match status" value="1"/>
</dbReference>